<dbReference type="RefSeq" id="XP_025739392.1">
    <property type="nucleotide sequence ID" value="XM_025883607.1"/>
</dbReference>
<evidence type="ECO:0000313" key="2">
    <source>
        <dbReference type="Proteomes" id="UP000286641"/>
    </source>
</evidence>
<evidence type="ECO:0000313" key="4">
    <source>
        <dbReference type="RefSeq" id="XP_025739393.1"/>
    </source>
</evidence>
<gene>
    <name evidence="3 4" type="primary">LOC112832807</name>
</gene>
<accession>A0A3Q7QB84</accession>
<keyword evidence="2" id="KW-1185">Reference proteome</keyword>
<reference evidence="3 4" key="2">
    <citation type="submission" date="2025-04" db="UniProtKB">
        <authorList>
            <consortium name="RefSeq"/>
        </authorList>
    </citation>
    <scope>IDENTIFICATION</scope>
    <source>
        <tissue evidence="3 4">Blood</tissue>
    </source>
</reference>
<protein>
    <submittedName>
        <fullName evidence="3 4">Uncharacterized protein LOC112832807 isoform X1</fullName>
    </submittedName>
</protein>
<feature type="compositionally biased region" description="Basic and acidic residues" evidence="1">
    <location>
        <begin position="109"/>
        <end position="119"/>
    </location>
</feature>
<reference key="1">
    <citation type="submission" date="2019-01" db="UniProtKB">
        <authorList>
            <consortium name="RefSeq"/>
        </authorList>
    </citation>
    <scope>IDENTIFICATION</scope>
</reference>
<evidence type="ECO:0000256" key="1">
    <source>
        <dbReference type="SAM" id="MobiDB-lite"/>
    </source>
</evidence>
<feature type="region of interest" description="Disordered" evidence="1">
    <location>
        <begin position="78"/>
        <end position="120"/>
    </location>
</feature>
<dbReference type="GeneID" id="112832807"/>
<dbReference type="AlphaFoldDB" id="A0A3Q7QB84"/>
<proteinExistence type="predicted"/>
<dbReference type="Proteomes" id="UP000286641">
    <property type="component" value="Unplaced"/>
</dbReference>
<sequence>MIHSLSPDFPAAFEKVDHFLLLETFFRGFQRWCPCRTFPGVLGGASSELLGLSPEPQTPGSNCLLNIYLHLELNVSEVKSPPNPPQTSSPSPDAIFQRTAPPSSNSQEQDGKTMLERKRWAIGSPSQFRKPRADGRKASDWPDWGPMPVMELIITVRWVNLSKCPQLSGVSFPIDKMGLPFPGQPDPLPQDEIVANLLNALIARPLPSTSFYLNTPLPFLCLGPSSPSPLRWGPSSLVPWAPCSSGFQAMESPKGLLGLGSRVSFPQGWNEFGSASALTWGLRFCIFPGHLASSPLLDTRAVRKH</sequence>
<name>A0A3Q7QB84_CALUR</name>
<evidence type="ECO:0000313" key="3">
    <source>
        <dbReference type="RefSeq" id="XP_025739392.1"/>
    </source>
</evidence>
<dbReference type="RefSeq" id="XP_025739393.1">
    <property type="nucleotide sequence ID" value="XM_025883608.1"/>
</dbReference>
<organism evidence="2 3">
    <name type="scientific">Callorhinus ursinus</name>
    <name type="common">Northern fur seal</name>
    <dbReference type="NCBI Taxonomy" id="34884"/>
    <lineage>
        <taxon>Eukaryota</taxon>
        <taxon>Metazoa</taxon>
        <taxon>Chordata</taxon>
        <taxon>Craniata</taxon>
        <taxon>Vertebrata</taxon>
        <taxon>Euteleostomi</taxon>
        <taxon>Mammalia</taxon>
        <taxon>Eutheria</taxon>
        <taxon>Laurasiatheria</taxon>
        <taxon>Carnivora</taxon>
        <taxon>Caniformia</taxon>
        <taxon>Pinnipedia</taxon>
        <taxon>Otariidae</taxon>
        <taxon>Callorhinus</taxon>
    </lineage>
</organism>